<reference evidence="6 7" key="1">
    <citation type="submission" date="2019-06" db="EMBL/GenBank/DDBJ databases">
        <title>A chromosomal-level reference genome of Carpinus fangiana (Coryloideae, Betulaceae).</title>
        <authorList>
            <person name="Yang X."/>
            <person name="Wang Z."/>
            <person name="Zhang L."/>
            <person name="Hao G."/>
            <person name="Liu J."/>
            <person name="Yang Y."/>
        </authorList>
    </citation>
    <scope>NUCLEOTIDE SEQUENCE [LARGE SCALE GENOMIC DNA]</scope>
    <source>
        <strain evidence="6">Cfa_2016G</strain>
        <tissue evidence="6">Leaf</tissue>
    </source>
</reference>
<dbReference type="InterPro" id="IPR023798">
    <property type="entry name" value="Ribosomal_uS7_dom"/>
</dbReference>
<name>A0A5N6KNG4_9ROSI</name>
<comment type="similarity">
    <text evidence="1">Belongs to the universal ribosomal protein uS7 family.</text>
</comment>
<comment type="caution">
    <text evidence="6">The sequence shown here is derived from an EMBL/GenBank/DDBJ whole genome shotgun (WGS) entry which is preliminary data.</text>
</comment>
<dbReference type="Pfam" id="PF00177">
    <property type="entry name" value="Ribosomal_S7"/>
    <property type="match status" value="1"/>
</dbReference>
<protein>
    <recommendedName>
        <fullName evidence="5">Small ribosomal subunit protein uS7 domain-containing protein</fullName>
    </recommendedName>
</protein>
<dbReference type="PANTHER" id="PTHR11205">
    <property type="entry name" value="RIBOSOMAL PROTEIN S7"/>
    <property type="match status" value="1"/>
</dbReference>
<dbReference type="GO" id="GO:0005840">
    <property type="term" value="C:ribosome"/>
    <property type="evidence" value="ECO:0007669"/>
    <property type="project" value="UniProtKB-KW"/>
</dbReference>
<sequence>MPYCICCPRLYLGSQSICKCHHFHHPRILTILPPPAAHIALDSITMPPRVHLSQLSAGVSALRRPAQVSAAACRRPVAITSRRSYADDSSKLHPNPNVKPETDPNALPQSQQQGRMQETESDPRADAAPHVSEEAAALAKSMGGQAPEMEQGTPVGEAVKKDAKFQETLPKVMQDALKQQKRKFSTTARRMDPSLQSSAESSVDTPPPAVNGVPLTLRQLQSPQHYEINEATARAIADGQLPEPISARQHAELRARPGLKFDAPVLPMEKGSNMRKDRYEDIVVQVTNLIMKDGKKAQAQRHMAEILNHLRTAPAPRPNPSRPLLPTAPAAHYLPLNPSVYLATAIDSVAPLMRITTLAGAAGGGASLPIPKPLQLRQRRRTAIMWMLEASGKKKGGLSSFSKRFAEEVIGVVEGKSSAWEKRAGVHRLGIGARSNLTVRPRGRR</sequence>
<dbReference type="GO" id="GO:1990904">
    <property type="term" value="C:ribonucleoprotein complex"/>
    <property type="evidence" value="ECO:0007669"/>
    <property type="project" value="UniProtKB-KW"/>
</dbReference>
<gene>
    <name evidence="6" type="ORF">FH972_021137</name>
</gene>
<keyword evidence="7" id="KW-1185">Reference proteome</keyword>
<dbReference type="GO" id="GO:0006412">
    <property type="term" value="P:translation"/>
    <property type="evidence" value="ECO:0007669"/>
    <property type="project" value="InterPro"/>
</dbReference>
<keyword evidence="2" id="KW-0689">Ribosomal protein</keyword>
<evidence type="ECO:0000256" key="4">
    <source>
        <dbReference type="SAM" id="MobiDB-lite"/>
    </source>
</evidence>
<accession>A0A5N6KNG4</accession>
<feature type="region of interest" description="Disordered" evidence="4">
    <location>
        <begin position="177"/>
        <end position="208"/>
    </location>
</feature>
<feature type="compositionally biased region" description="Basic and acidic residues" evidence="4">
    <location>
        <begin position="117"/>
        <end position="133"/>
    </location>
</feature>
<dbReference type="Proteomes" id="UP000327013">
    <property type="component" value="Unassembled WGS sequence"/>
</dbReference>
<feature type="compositionally biased region" description="Polar residues" evidence="4">
    <location>
        <begin position="194"/>
        <end position="204"/>
    </location>
</feature>
<dbReference type="InterPro" id="IPR036823">
    <property type="entry name" value="Ribosomal_uS7_dom_sf"/>
</dbReference>
<dbReference type="Gene3D" id="1.10.455.10">
    <property type="entry name" value="Ribosomal protein S7 domain"/>
    <property type="match status" value="1"/>
</dbReference>
<dbReference type="SUPFAM" id="SSF47973">
    <property type="entry name" value="Ribosomal protein S7"/>
    <property type="match status" value="1"/>
</dbReference>
<evidence type="ECO:0000256" key="1">
    <source>
        <dbReference type="ARBA" id="ARBA00007151"/>
    </source>
</evidence>
<evidence type="ECO:0000313" key="7">
    <source>
        <dbReference type="Proteomes" id="UP000327013"/>
    </source>
</evidence>
<keyword evidence="3" id="KW-0687">Ribonucleoprotein</keyword>
<feature type="compositionally biased region" description="Polar residues" evidence="4">
    <location>
        <begin position="107"/>
        <end position="116"/>
    </location>
</feature>
<feature type="region of interest" description="Disordered" evidence="4">
    <location>
        <begin position="82"/>
        <end position="154"/>
    </location>
</feature>
<evidence type="ECO:0000256" key="2">
    <source>
        <dbReference type="ARBA" id="ARBA00022980"/>
    </source>
</evidence>
<dbReference type="InterPro" id="IPR000235">
    <property type="entry name" value="Ribosomal_uS7"/>
</dbReference>
<dbReference type="EMBL" id="VIBQ01000009">
    <property type="protein sequence ID" value="KAB8336828.1"/>
    <property type="molecule type" value="Genomic_DNA"/>
</dbReference>
<evidence type="ECO:0000259" key="5">
    <source>
        <dbReference type="Pfam" id="PF00177"/>
    </source>
</evidence>
<evidence type="ECO:0000256" key="3">
    <source>
        <dbReference type="ARBA" id="ARBA00023274"/>
    </source>
</evidence>
<dbReference type="OrthoDB" id="9972728at2759"/>
<organism evidence="6 7">
    <name type="scientific">Carpinus fangiana</name>
    <dbReference type="NCBI Taxonomy" id="176857"/>
    <lineage>
        <taxon>Eukaryota</taxon>
        <taxon>Viridiplantae</taxon>
        <taxon>Streptophyta</taxon>
        <taxon>Embryophyta</taxon>
        <taxon>Tracheophyta</taxon>
        <taxon>Spermatophyta</taxon>
        <taxon>Magnoliopsida</taxon>
        <taxon>eudicotyledons</taxon>
        <taxon>Gunneridae</taxon>
        <taxon>Pentapetalae</taxon>
        <taxon>rosids</taxon>
        <taxon>fabids</taxon>
        <taxon>Fagales</taxon>
        <taxon>Betulaceae</taxon>
        <taxon>Carpinus</taxon>
    </lineage>
</organism>
<proteinExistence type="inferred from homology"/>
<feature type="domain" description="Small ribosomal subunit protein uS7" evidence="5">
    <location>
        <begin position="275"/>
        <end position="430"/>
    </location>
</feature>
<dbReference type="AlphaFoldDB" id="A0A5N6KNG4"/>
<evidence type="ECO:0000313" key="6">
    <source>
        <dbReference type="EMBL" id="KAB8336828.1"/>
    </source>
</evidence>